<feature type="transmembrane region" description="Helical" evidence="1">
    <location>
        <begin position="229"/>
        <end position="253"/>
    </location>
</feature>
<feature type="domain" description="Zinc finger/thioredoxin putative" evidence="2">
    <location>
        <begin position="3"/>
        <end position="39"/>
    </location>
</feature>
<dbReference type="InterPro" id="IPR011723">
    <property type="entry name" value="Znf/thioredoxin_put"/>
</dbReference>
<keyword evidence="4" id="KW-1185">Reference proteome</keyword>
<evidence type="ECO:0000256" key="1">
    <source>
        <dbReference type="SAM" id="Phobius"/>
    </source>
</evidence>
<keyword evidence="1" id="KW-1133">Transmembrane helix</keyword>
<dbReference type="InterPro" id="IPR021834">
    <property type="entry name" value="DUF3426"/>
</dbReference>
<protein>
    <submittedName>
        <fullName evidence="3">Zinc-ribbon domain-containing protein</fullName>
    </submittedName>
</protein>
<proteinExistence type="predicted"/>
<comment type="caution">
    <text evidence="3">The sequence shown here is derived from an EMBL/GenBank/DDBJ whole genome shotgun (WGS) entry which is preliminary data.</text>
</comment>
<name>A0ABV1LKN8_9BURK</name>
<evidence type="ECO:0000313" key="3">
    <source>
        <dbReference type="EMBL" id="MEQ5839823.1"/>
    </source>
</evidence>
<gene>
    <name evidence="3" type="ORF">N0A02_10280</name>
</gene>
<dbReference type="Pfam" id="PF13719">
    <property type="entry name" value="Zn_ribbon_5"/>
    <property type="match status" value="1"/>
</dbReference>
<sequence>MLLATRCPFCETVFRLQPAQLALRRGLVRCGHCQQVFDAASGLYEHTEGADFSTAVPVAAETAAALTSGTSVPQDAVPGASTVGAPETPNFRAEAWNPWAPAPDAAVDENLLHDTSAAQFNPAVVVPSAIPYVAPAVESNPQAATEHETFNAPQPIVEPVVVHDANAWHGAEPALTEASSTALLTQPALDGEPHFGQISSEPFATALPQDSGDHFAVVRETRAPAPRRLGWRIVGSLVALALLVLLLAQLAWWQRETVMVYWPQSQALYGQACAQLGCTVTAPRDIDGLQVEPSDLRQVDGPHRLELKMPLHNRFNVALAYPAIELTLLDAQNNVAVRRILWPQDYVKPGTPIAAGLPPRTTQTMIVHLDTGNAVATNFRVQIFYP</sequence>
<evidence type="ECO:0000313" key="4">
    <source>
        <dbReference type="Proteomes" id="UP001469089"/>
    </source>
</evidence>
<keyword evidence="1" id="KW-0472">Membrane</keyword>
<organism evidence="3 4">
    <name type="scientific">Paraburkholderia acidicola</name>
    <dbReference type="NCBI Taxonomy" id="1912599"/>
    <lineage>
        <taxon>Bacteria</taxon>
        <taxon>Pseudomonadati</taxon>
        <taxon>Pseudomonadota</taxon>
        <taxon>Betaproteobacteria</taxon>
        <taxon>Burkholderiales</taxon>
        <taxon>Burkholderiaceae</taxon>
        <taxon>Paraburkholderia</taxon>
    </lineage>
</organism>
<accession>A0ABV1LKN8</accession>
<dbReference type="Proteomes" id="UP001469089">
    <property type="component" value="Unassembled WGS sequence"/>
</dbReference>
<dbReference type="EMBL" id="JAOALG010000001">
    <property type="protein sequence ID" value="MEQ5839823.1"/>
    <property type="molecule type" value="Genomic_DNA"/>
</dbReference>
<dbReference type="RefSeq" id="WP_349542198.1">
    <property type="nucleotide sequence ID" value="NZ_JAOALG010000001.1"/>
</dbReference>
<dbReference type="Pfam" id="PF11906">
    <property type="entry name" value="DUF3426"/>
    <property type="match status" value="1"/>
</dbReference>
<keyword evidence="1" id="KW-0812">Transmembrane</keyword>
<dbReference type="NCBIfam" id="TIGR02098">
    <property type="entry name" value="MJ0042_CXXC"/>
    <property type="match status" value="1"/>
</dbReference>
<evidence type="ECO:0000259" key="2">
    <source>
        <dbReference type="Pfam" id="PF13719"/>
    </source>
</evidence>
<reference evidence="3 4" key="1">
    <citation type="journal article" date="2024" name="Chem. Sci.">
        <title>Discovery of a lagriamide polyketide by integrated genome mining, isotopic labeling, and untargeted metabolomics.</title>
        <authorList>
            <person name="Fergusson C.H."/>
            <person name="Saulog J."/>
            <person name="Paulo B.S."/>
            <person name="Wilson D.M."/>
            <person name="Liu D.Y."/>
            <person name="Morehouse N.J."/>
            <person name="Waterworth S."/>
            <person name="Barkei J."/>
            <person name="Gray C.A."/>
            <person name="Kwan J.C."/>
            <person name="Eustaquio A.S."/>
            <person name="Linington R.G."/>
        </authorList>
    </citation>
    <scope>NUCLEOTIDE SEQUENCE [LARGE SCALE GENOMIC DNA]</scope>
    <source>
        <strain evidence="3 4">RL17-338-BIF-B</strain>
    </source>
</reference>